<dbReference type="AlphaFoldDB" id="A0A0L8KDZ0"/>
<feature type="transmembrane region" description="Helical" evidence="1">
    <location>
        <begin position="200"/>
        <end position="228"/>
    </location>
</feature>
<reference evidence="3 4" key="1">
    <citation type="submission" date="2015-06" db="EMBL/GenBank/DDBJ databases">
        <authorList>
            <person name="Hoefler B.C."/>
            <person name="Straight P.D."/>
        </authorList>
    </citation>
    <scope>NUCLEOTIDE SEQUENCE [LARGE SCALE GENOMIC DNA]</scope>
    <source>
        <strain evidence="3 4">NRRL 3427</strain>
    </source>
</reference>
<dbReference type="InterPro" id="IPR009597">
    <property type="entry name" value="DUF1206"/>
</dbReference>
<dbReference type="Pfam" id="PF06724">
    <property type="entry name" value="DUF1206"/>
    <property type="match status" value="3"/>
</dbReference>
<keyword evidence="1" id="KW-0812">Transmembrane</keyword>
<feature type="transmembrane region" description="Helical" evidence="1">
    <location>
        <begin position="157"/>
        <end position="179"/>
    </location>
</feature>
<feature type="domain" description="DUF1206" evidence="2">
    <location>
        <begin position="110"/>
        <end position="179"/>
    </location>
</feature>
<sequence length="276" mass="28577">MTTEKGDATGTAREVGGEAVRAGGRAGFAARGVLYVLVGVLAVRIALTGTGEQADRGGAVAYTAATTFGAVLLWALGIGLAGMAVWRLSEAVLGAAGPKGHKAHRRALSAGRCVFYAGSAFLVLSFAVGERGSGEGSTDRQSRDLTARLLELPGGRWWVGAVAAGVLVAGLWIAGRAVLRKYWEELERERLTVSQRRLMDVTGVAGGVGRGLVFAALGFSGVKAATAFDPGEAKGMDDAIRSFAQTPAGPWLLIAVAVGLVLFGLFSFGEAKWHEF</sequence>
<keyword evidence="1" id="KW-0472">Membrane</keyword>
<keyword evidence="1" id="KW-1133">Transmembrane helix</keyword>
<accession>A0A0L8KDZ0</accession>
<dbReference type="OrthoDB" id="4552598at2"/>
<evidence type="ECO:0000259" key="2">
    <source>
        <dbReference type="Pfam" id="PF06724"/>
    </source>
</evidence>
<comment type="caution">
    <text evidence="3">The sequence shown here is derived from an EMBL/GenBank/DDBJ whole genome shotgun (WGS) entry which is preliminary data.</text>
</comment>
<evidence type="ECO:0000313" key="3">
    <source>
        <dbReference type="EMBL" id="KOG23984.1"/>
    </source>
</evidence>
<gene>
    <name evidence="3" type="ORF">ADK34_19805</name>
</gene>
<feature type="domain" description="DUF1206" evidence="2">
    <location>
        <begin position="26"/>
        <end position="93"/>
    </location>
</feature>
<name>A0A0L8KDZ0_STRVR</name>
<evidence type="ECO:0000256" key="1">
    <source>
        <dbReference type="SAM" id="Phobius"/>
    </source>
</evidence>
<protein>
    <submittedName>
        <fullName evidence="3">Membrane protein</fullName>
    </submittedName>
</protein>
<dbReference type="Proteomes" id="UP000037023">
    <property type="component" value="Unassembled WGS sequence"/>
</dbReference>
<feature type="transmembrane region" description="Helical" evidence="1">
    <location>
        <begin position="107"/>
        <end position="128"/>
    </location>
</feature>
<feature type="domain" description="DUF1206" evidence="2">
    <location>
        <begin position="205"/>
        <end position="273"/>
    </location>
</feature>
<feature type="transmembrane region" description="Helical" evidence="1">
    <location>
        <begin position="28"/>
        <end position="47"/>
    </location>
</feature>
<dbReference type="RefSeq" id="WP_033203500.1">
    <property type="nucleotide sequence ID" value="NZ_LGUP01000202.1"/>
</dbReference>
<organism evidence="3 4">
    <name type="scientific">Streptomyces viridochromogenes</name>
    <dbReference type="NCBI Taxonomy" id="1938"/>
    <lineage>
        <taxon>Bacteria</taxon>
        <taxon>Bacillati</taxon>
        <taxon>Actinomycetota</taxon>
        <taxon>Actinomycetes</taxon>
        <taxon>Kitasatosporales</taxon>
        <taxon>Streptomycetaceae</taxon>
        <taxon>Streptomyces</taxon>
    </lineage>
</organism>
<feature type="transmembrane region" description="Helical" evidence="1">
    <location>
        <begin position="248"/>
        <end position="268"/>
    </location>
</feature>
<feature type="transmembrane region" description="Helical" evidence="1">
    <location>
        <begin position="59"/>
        <end position="86"/>
    </location>
</feature>
<evidence type="ECO:0000313" key="4">
    <source>
        <dbReference type="Proteomes" id="UP000037023"/>
    </source>
</evidence>
<dbReference type="EMBL" id="LGUP01000202">
    <property type="protein sequence ID" value="KOG23984.1"/>
    <property type="molecule type" value="Genomic_DNA"/>
</dbReference>
<dbReference type="PATRIC" id="fig|1938.6.peg.4266"/>
<proteinExistence type="predicted"/>